<organism evidence="1 2">
    <name type="scientific">Breoghania corrubedonensis</name>
    <dbReference type="NCBI Taxonomy" id="665038"/>
    <lineage>
        <taxon>Bacteria</taxon>
        <taxon>Pseudomonadati</taxon>
        <taxon>Pseudomonadota</taxon>
        <taxon>Alphaproteobacteria</taxon>
        <taxon>Hyphomicrobiales</taxon>
        <taxon>Stappiaceae</taxon>
        <taxon>Breoghania</taxon>
    </lineage>
</organism>
<keyword evidence="2" id="KW-1185">Reference proteome</keyword>
<gene>
    <name evidence="1" type="ORF">C8N35_103279</name>
</gene>
<comment type="caution">
    <text evidence="1">The sequence shown here is derived from an EMBL/GenBank/DDBJ whole genome shotgun (WGS) entry which is preliminary data.</text>
</comment>
<dbReference type="Proteomes" id="UP000244081">
    <property type="component" value="Unassembled WGS sequence"/>
</dbReference>
<accession>A0A2T5VBH7</accession>
<evidence type="ECO:0000313" key="2">
    <source>
        <dbReference type="Proteomes" id="UP000244081"/>
    </source>
</evidence>
<name>A0A2T5VBH7_9HYPH</name>
<dbReference type="AlphaFoldDB" id="A0A2T5VBH7"/>
<dbReference type="RefSeq" id="WP_170122088.1">
    <property type="nucleotide sequence ID" value="NZ_QAYG01000003.1"/>
</dbReference>
<sequence>MTSDYRLAAIAADEKGSIEPLFDIILASLRDEGRTVVGFIQRGACNDPGCPETTVMEDVETGERIPIMQSLGPSSQSCQLDPDKLARVTASVLSRLPALPDIAVVNRFGRAEADGGGMRAVFETALELDVPVLTAVNEDYRSAWTAYVGALSPVLLPASPVAVLAWCRDTLEHSRAR</sequence>
<evidence type="ECO:0000313" key="1">
    <source>
        <dbReference type="EMBL" id="PTW61097.1"/>
    </source>
</evidence>
<dbReference type="Pfam" id="PF10649">
    <property type="entry name" value="DUF2478"/>
    <property type="match status" value="1"/>
</dbReference>
<reference evidence="1 2" key="1">
    <citation type="submission" date="2018-04" db="EMBL/GenBank/DDBJ databases">
        <title>Genomic Encyclopedia of Archaeal and Bacterial Type Strains, Phase II (KMG-II): from individual species to whole genera.</title>
        <authorList>
            <person name="Goeker M."/>
        </authorList>
    </citation>
    <scope>NUCLEOTIDE SEQUENCE [LARGE SCALE GENOMIC DNA]</scope>
    <source>
        <strain evidence="1 2">DSM 23382</strain>
    </source>
</reference>
<protein>
    <submittedName>
        <fullName evidence="1">Uncharacterized protein DUF2478</fullName>
    </submittedName>
</protein>
<proteinExistence type="predicted"/>
<dbReference type="InterPro" id="IPR018912">
    <property type="entry name" value="DUF2478"/>
</dbReference>
<dbReference type="EMBL" id="QAYG01000003">
    <property type="protein sequence ID" value="PTW61097.1"/>
    <property type="molecule type" value="Genomic_DNA"/>
</dbReference>